<dbReference type="AlphaFoldDB" id="A0ABD3A956"/>
<name>A0ABD3A956_9GENT</name>
<accession>A0ABD3A956</accession>
<organism evidence="1 2">
    <name type="scientific">Cinchona calisaya</name>
    <dbReference type="NCBI Taxonomy" id="153742"/>
    <lineage>
        <taxon>Eukaryota</taxon>
        <taxon>Viridiplantae</taxon>
        <taxon>Streptophyta</taxon>
        <taxon>Embryophyta</taxon>
        <taxon>Tracheophyta</taxon>
        <taxon>Spermatophyta</taxon>
        <taxon>Magnoliopsida</taxon>
        <taxon>eudicotyledons</taxon>
        <taxon>Gunneridae</taxon>
        <taxon>Pentapetalae</taxon>
        <taxon>asterids</taxon>
        <taxon>lamiids</taxon>
        <taxon>Gentianales</taxon>
        <taxon>Rubiaceae</taxon>
        <taxon>Cinchonoideae</taxon>
        <taxon>Cinchoneae</taxon>
        <taxon>Cinchona</taxon>
    </lineage>
</organism>
<dbReference type="EMBL" id="JBJUIK010000005">
    <property type="protein sequence ID" value="KAL3528237.1"/>
    <property type="molecule type" value="Genomic_DNA"/>
</dbReference>
<keyword evidence="2" id="KW-1185">Reference proteome</keyword>
<comment type="caution">
    <text evidence="1">The sequence shown here is derived from an EMBL/GenBank/DDBJ whole genome shotgun (WGS) entry which is preliminary data.</text>
</comment>
<gene>
    <name evidence="1" type="ORF">ACH5RR_012893</name>
</gene>
<protein>
    <submittedName>
        <fullName evidence="1">Uncharacterized protein</fullName>
    </submittedName>
</protein>
<dbReference type="Proteomes" id="UP001630127">
    <property type="component" value="Unassembled WGS sequence"/>
</dbReference>
<reference evidence="1 2" key="1">
    <citation type="submission" date="2024-11" db="EMBL/GenBank/DDBJ databases">
        <title>A near-complete genome assembly of Cinchona calisaya.</title>
        <authorList>
            <person name="Lian D.C."/>
            <person name="Zhao X.W."/>
            <person name="Wei L."/>
        </authorList>
    </citation>
    <scope>NUCLEOTIDE SEQUENCE [LARGE SCALE GENOMIC DNA]</scope>
    <source>
        <tissue evidence="1">Nenye</tissue>
    </source>
</reference>
<sequence>MLSEVVSFLKSSDYHGFLWFAIDYESFVTTVTTTNAITSFADLWSKLLSHKQWLLLFHSSSSNTSTTFLAFVDSSTSSRARGRRQQKYGHGREDGRFGAGHSDGCAAMSNFLSPRNNSLQVPFFMGSSSSLVGPPMQPQVPLSCYDFVEPSNNSWYPNLGASAHMTPHDSKLTRLSPYTRHAQVLVGQLDGKTLLPTKS</sequence>
<evidence type="ECO:0000313" key="2">
    <source>
        <dbReference type="Proteomes" id="UP001630127"/>
    </source>
</evidence>
<proteinExistence type="predicted"/>
<evidence type="ECO:0000313" key="1">
    <source>
        <dbReference type="EMBL" id="KAL3528237.1"/>
    </source>
</evidence>